<evidence type="ECO:0000259" key="5">
    <source>
        <dbReference type="PROSITE" id="PS51704"/>
    </source>
</evidence>
<dbReference type="GO" id="GO:0006629">
    <property type="term" value="P:lipid metabolic process"/>
    <property type="evidence" value="ECO:0007669"/>
    <property type="project" value="InterPro"/>
</dbReference>
<dbReference type="Proteomes" id="UP000788993">
    <property type="component" value="Unassembled WGS sequence"/>
</dbReference>
<dbReference type="PROSITE" id="PS50297">
    <property type="entry name" value="ANK_REP_REGION"/>
    <property type="match status" value="2"/>
</dbReference>
<dbReference type="PANTHER" id="PTHR24193:SF121">
    <property type="entry name" value="ADA2A-CONTAINING COMPLEX COMPONENT 3, ISOFORM D"/>
    <property type="match status" value="1"/>
</dbReference>
<evidence type="ECO:0000256" key="1">
    <source>
        <dbReference type="ARBA" id="ARBA00022737"/>
    </source>
</evidence>
<dbReference type="InterPro" id="IPR057506">
    <property type="entry name" value="C2_GPCPD1"/>
</dbReference>
<dbReference type="InterPro" id="IPR004331">
    <property type="entry name" value="SPX_dom"/>
</dbReference>
<dbReference type="GO" id="GO:0005634">
    <property type="term" value="C:nucleus"/>
    <property type="evidence" value="ECO:0007669"/>
    <property type="project" value="TreeGrafter"/>
</dbReference>
<dbReference type="GO" id="GO:0008081">
    <property type="term" value="F:phosphoric diester hydrolase activity"/>
    <property type="evidence" value="ECO:0007669"/>
    <property type="project" value="InterPro"/>
</dbReference>
<feature type="domain" description="SPX" evidence="4">
    <location>
        <begin position="1"/>
        <end position="152"/>
    </location>
</feature>
<feature type="repeat" description="ANK" evidence="3">
    <location>
        <begin position="371"/>
        <end position="403"/>
    </location>
</feature>
<dbReference type="Gene3D" id="1.25.40.20">
    <property type="entry name" value="Ankyrin repeat-containing domain"/>
    <property type="match status" value="2"/>
</dbReference>
<dbReference type="Pfam" id="PF12796">
    <property type="entry name" value="Ank_2"/>
    <property type="match status" value="2"/>
</dbReference>
<protein>
    <recommendedName>
        <fullName evidence="8">SPX domain-containing protein</fullName>
    </recommendedName>
</protein>
<dbReference type="Pfam" id="PF25329">
    <property type="entry name" value="C2_GDE1"/>
    <property type="match status" value="1"/>
</dbReference>
<dbReference type="SUPFAM" id="SSF48403">
    <property type="entry name" value="Ankyrin repeat"/>
    <property type="match status" value="1"/>
</dbReference>
<dbReference type="InterPro" id="IPR050663">
    <property type="entry name" value="Ankyrin-SOCS_Box"/>
</dbReference>
<feature type="domain" description="GP-PDE" evidence="5">
    <location>
        <begin position="758"/>
        <end position="1126"/>
    </location>
</feature>
<evidence type="ECO:0000313" key="6">
    <source>
        <dbReference type="EMBL" id="KAH3675259.1"/>
    </source>
</evidence>
<dbReference type="CDD" id="cd14483">
    <property type="entry name" value="SPX_PHO81_NUC-2_like"/>
    <property type="match status" value="1"/>
</dbReference>
<dbReference type="EMBL" id="JAEUBD010000382">
    <property type="protein sequence ID" value="KAH3675259.1"/>
    <property type="molecule type" value="Genomic_DNA"/>
</dbReference>
<gene>
    <name evidence="6" type="ORF">OGATHE_001599</name>
</gene>
<dbReference type="PROSITE" id="PS50088">
    <property type="entry name" value="ANK_REPEAT"/>
    <property type="match status" value="3"/>
</dbReference>
<dbReference type="SMART" id="SM00248">
    <property type="entry name" value="ANK"/>
    <property type="match status" value="7"/>
</dbReference>
<keyword evidence="1" id="KW-0677">Repeat</keyword>
<dbReference type="AlphaFoldDB" id="A0A9P8TDY1"/>
<dbReference type="Pfam" id="PF00023">
    <property type="entry name" value="Ank"/>
    <property type="match status" value="1"/>
</dbReference>
<reference evidence="6" key="2">
    <citation type="submission" date="2021-01" db="EMBL/GenBank/DDBJ databases">
        <authorList>
            <person name="Schikora-Tamarit M.A."/>
        </authorList>
    </citation>
    <scope>NUCLEOTIDE SEQUENCE</scope>
    <source>
        <strain evidence="6">NCAIM Y.01608</strain>
    </source>
</reference>
<feature type="repeat" description="ANK" evidence="3">
    <location>
        <begin position="452"/>
        <end position="484"/>
    </location>
</feature>
<evidence type="ECO:0000259" key="4">
    <source>
        <dbReference type="PROSITE" id="PS51382"/>
    </source>
</evidence>
<keyword evidence="2 3" id="KW-0040">ANK repeat</keyword>
<dbReference type="InterPro" id="IPR002110">
    <property type="entry name" value="Ankyrin_rpt"/>
</dbReference>
<sequence length="1128" mass="127073">MKFGKYLAARQLELPEYSGYFINYKALKKLINALVANNSNDQSLQDKKGSFFFRLERELEKVNNFYLEKESELKFRLDILIEKKNKALSDGRLDNVTKNSIAFVTLYDGFKKFSKDLDRLEQFVELNETGFTKVLKKWDKRSKSRTKELYLSTAVNVQPVFHRDEIIELSDLVANNLMELEAKVEGGSFVRYETKEHNKVDDGELPRGDRESDELYTDFYEITAQNANQSKEEQVSKLHEWANQVLSKLSPDSKRFTISKVFLLLIPNLQIPDEALQYFYDNFKEFIDFSLVDDLNGRTCLHEAASCKTDRVGIVQLCLENNIDPTLKDVTGRTCLHYITELGRDDLLLLVLDYAPRIKPLESLIDVVDNESISPLLMAIINNHVSSVEILLKHGANAFPQQSDLKPTYLPLNVACKTGNLEVVQLLLNHASTPAEAKAKGLLTKSFQSNAEGLLPLHIVASAGHDDLIPLLLEYGADINQTDKLNKWTPIFYSVTKGYASTTKKLIEFGANFDIKDEDGFNPLYYALWEGNVGVANVMIESLKASAAAAAGLPPRKELELAPPQAPTLSYTKNVMSPMVPPNRDDLPSLSEISNVDMIPDLELPPPIIPLRKYGHNFLEKRIFLKLSFYTNRNSIRLNPDTFLTSIPGRITISCDKNDLIPRNLLLPVLDNDKSITFQTDTFDGFAIEFELFPTFGTRLIAKGTLPSSLLQTKCPGVGSKLSGDIEVPLVDLRLRSIGMLRFNYEIVYPYSGRPLEISMYDTYWKSSSAAAATVKSISFVTASSLSGEYYRVKVCYLSDGTPLVCPSWQITFHDVVLSVCSFDFDQLSRLLYSAGAFEDLCAQLREVKNLSDDLKKLEDIMAKLYIPLELFLQIVAVEVSLNLEIFYPSVFELSFFNMKCYSVSAYNLVAKCKSADLSPTTDNVMNNYIDLILNDVFTHVRGLRVQGNRNRSLILSSDNAMVCTILNWKQPNYPVFYNINGIKYNFDTHRFEPCTANGFPTGSVDVSEAEKPDLKIDNIDSINKDSVVYLNDLQYQDKLTRSIKLGTAFATTNNLLGIIVPNSVLSICPDLVKSVRSNGLILVASKDNDETEHAEFGGLLEKSRDHDIDVNGLRFNDILSFKDAIDM</sequence>
<evidence type="ECO:0008006" key="8">
    <source>
        <dbReference type="Google" id="ProtNLM"/>
    </source>
</evidence>
<evidence type="ECO:0000313" key="7">
    <source>
        <dbReference type="Proteomes" id="UP000788993"/>
    </source>
</evidence>
<dbReference type="PANTHER" id="PTHR24193">
    <property type="entry name" value="ANKYRIN REPEAT PROTEIN"/>
    <property type="match status" value="1"/>
</dbReference>
<evidence type="ECO:0000256" key="3">
    <source>
        <dbReference type="PROSITE-ProRule" id="PRU00023"/>
    </source>
</evidence>
<keyword evidence="7" id="KW-1185">Reference proteome</keyword>
<dbReference type="InterPro" id="IPR036770">
    <property type="entry name" value="Ankyrin_rpt-contain_sf"/>
</dbReference>
<dbReference type="PROSITE" id="PS51704">
    <property type="entry name" value="GP_PDE"/>
    <property type="match status" value="1"/>
</dbReference>
<comment type="caution">
    <text evidence="6">The sequence shown here is derived from an EMBL/GenBank/DDBJ whole genome shotgun (WGS) entry which is preliminary data.</text>
</comment>
<accession>A0A9P8TDY1</accession>
<dbReference type="GO" id="GO:0000976">
    <property type="term" value="F:transcription cis-regulatory region binding"/>
    <property type="evidence" value="ECO:0007669"/>
    <property type="project" value="TreeGrafter"/>
</dbReference>
<dbReference type="GO" id="GO:0045944">
    <property type="term" value="P:positive regulation of transcription by RNA polymerase II"/>
    <property type="evidence" value="ECO:0007669"/>
    <property type="project" value="TreeGrafter"/>
</dbReference>
<reference evidence="6" key="1">
    <citation type="journal article" date="2021" name="Open Biol.">
        <title>Shared evolutionary footprints suggest mitochondrial oxidative damage underlies multiple complex I losses in fungi.</title>
        <authorList>
            <person name="Schikora-Tamarit M.A."/>
            <person name="Marcet-Houben M."/>
            <person name="Nosek J."/>
            <person name="Gabaldon T."/>
        </authorList>
    </citation>
    <scope>NUCLEOTIDE SEQUENCE</scope>
    <source>
        <strain evidence="6">NCAIM Y.01608</strain>
    </source>
</reference>
<dbReference type="Pfam" id="PF03105">
    <property type="entry name" value="SPX"/>
    <property type="match status" value="1"/>
</dbReference>
<organism evidence="6 7">
    <name type="scientific">Ogataea polymorpha</name>
    <dbReference type="NCBI Taxonomy" id="460523"/>
    <lineage>
        <taxon>Eukaryota</taxon>
        <taxon>Fungi</taxon>
        <taxon>Dikarya</taxon>
        <taxon>Ascomycota</taxon>
        <taxon>Saccharomycotina</taxon>
        <taxon>Pichiomycetes</taxon>
        <taxon>Pichiales</taxon>
        <taxon>Pichiaceae</taxon>
        <taxon>Ogataea</taxon>
    </lineage>
</organism>
<dbReference type="PROSITE" id="PS51382">
    <property type="entry name" value="SPX"/>
    <property type="match status" value="1"/>
</dbReference>
<dbReference type="InterPro" id="IPR030395">
    <property type="entry name" value="GP_PDE_dom"/>
</dbReference>
<proteinExistence type="predicted"/>
<feature type="repeat" description="ANK" evidence="3">
    <location>
        <begin position="486"/>
        <end position="518"/>
    </location>
</feature>
<evidence type="ECO:0000256" key="2">
    <source>
        <dbReference type="ARBA" id="ARBA00023043"/>
    </source>
</evidence>
<name>A0A9P8TDY1_9ASCO</name>